<evidence type="ECO:0000256" key="1">
    <source>
        <dbReference type="SAM" id="MobiDB-lite"/>
    </source>
</evidence>
<evidence type="ECO:0000313" key="4">
    <source>
        <dbReference type="WBParaSite" id="SCUD_0000657201-mRNA-1"/>
    </source>
</evidence>
<feature type="compositionally biased region" description="Basic and acidic residues" evidence="1">
    <location>
        <begin position="21"/>
        <end position="40"/>
    </location>
</feature>
<dbReference type="EMBL" id="UZAK01015269">
    <property type="protein sequence ID" value="VDP05273.1"/>
    <property type="molecule type" value="Genomic_DNA"/>
</dbReference>
<evidence type="ECO:0000313" key="3">
    <source>
        <dbReference type="Proteomes" id="UP000279833"/>
    </source>
</evidence>
<dbReference type="Proteomes" id="UP000279833">
    <property type="component" value="Unassembled WGS sequence"/>
</dbReference>
<keyword evidence="3" id="KW-1185">Reference proteome</keyword>
<gene>
    <name evidence="2" type="ORF">SCUD_LOCUS6570</name>
</gene>
<name>A0A183JV29_9TREM</name>
<protein>
    <submittedName>
        <fullName evidence="4">DUF4025 domain-containing protein</fullName>
    </submittedName>
</protein>
<proteinExistence type="predicted"/>
<feature type="region of interest" description="Disordered" evidence="1">
    <location>
        <begin position="1"/>
        <end position="40"/>
    </location>
</feature>
<feature type="compositionally biased region" description="Polar residues" evidence="1">
    <location>
        <begin position="1"/>
        <end position="19"/>
    </location>
</feature>
<evidence type="ECO:0000313" key="2">
    <source>
        <dbReference type="EMBL" id="VDP05273.1"/>
    </source>
</evidence>
<reference evidence="4" key="1">
    <citation type="submission" date="2016-06" db="UniProtKB">
        <authorList>
            <consortium name="WormBaseParasite"/>
        </authorList>
    </citation>
    <scope>IDENTIFICATION</scope>
</reference>
<dbReference type="WBParaSite" id="SCUD_0000657201-mRNA-1">
    <property type="protein sequence ID" value="SCUD_0000657201-mRNA-1"/>
    <property type="gene ID" value="SCUD_0000657201"/>
</dbReference>
<organism evidence="4">
    <name type="scientific">Schistosoma curassoni</name>
    <dbReference type="NCBI Taxonomy" id="6186"/>
    <lineage>
        <taxon>Eukaryota</taxon>
        <taxon>Metazoa</taxon>
        <taxon>Spiralia</taxon>
        <taxon>Lophotrochozoa</taxon>
        <taxon>Platyhelminthes</taxon>
        <taxon>Trematoda</taxon>
        <taxon>Digenea</taxon>
        <taxon>Strigeidida</taxon>
        <taxon>Schistosomatoidea</taxon>
        <taxon>Schistosomatidae</taxon>
        <taxon>Schistosoma</taxon>
    </lineage>
</organism>
<dbReference type="AlphaFoldDB" id="A0A183JV29"/>
<accession>A0A183JV29</accession>
<sequence length="40" mass="4570">MDDVTTKSLTDTNGHSNSVRDIGRKEVMNIENRSTYHCDE</sequence>
<reference evidence="2 3" key="2">
    <citation type="submission" date="2018-11" db="EMBL/GenBank/DDBJ databases">
        <authorList>
            <consortium name="Pathogen Informatics"/>
        </authorList>
    </citation>
    <scope>NUCLEOTIDE SEQUENCE [LARGE SCALE GENOMIC DNA]</scope>
    <source>
        <strain evidence="2">Dakar</strain>
        <strain evidence="3">Dakar, Senegal</strain>
    </source>
</reference>